<feature type="transmembrane region" description="Helical" evidence="1">
    <location>
        <begin position="125"/>
        <end position="150"/>
    </location>
</feature>
<dbReference type="InterPro" id="IPR030949">
    <property type="entry name" value="ECF_S_folate_fam"/>
</dbReference>
<dbReference type="AlphaFoldDB" id="A0A1D9P123"/>
<keyword evidence="1" id="KW-1133">Transmembrane helix</keyword>
<evidence type="ECO:0000313" key="2">
    <source>
        <dbReference type="EMBL" id="AOZ96318.1"/>
    </source>
</evidence>
<dbReference type="GO" id="GO:0022857">
    <property type="term" value="F:transmembrane transporter activity"/>
    <property type="evidence" value="ECO:0007669"/>
    <property type="project" value="InterPro"/>
</dbReference>
<proteinExistence type="predicted"/>
<evidence type="ECO:0008006" key="4">
    <source>
        <dbReference type="Google" id="ProtNLM"/>
    </source>
</evidence>
<feature type="transmembrane region" description="Helical" evidence="1">
    <location>
        <begin position="69"/>
        <end position="89"/>
    </location>
</feature>
<dbReference type="EMBL" id="CP017831">
    <property type="protein sequence ID" value="AOZ96318.1"/>
    <property type="molecule type" value="Genomic_DNA"/>
</dbReference>
<name>A0A1D9P123_9FIRM</name>
<dbReference type="NCBIfam" id="TIGR04518">
    <property type="entry name" value="ECF_S_folT_fam"/>
    <property type="match status" value="1"/>
</dbReference>
<evidence type="ECO:0000256" key="1">
    <source>
        <dbReference type="SAM" id="Phobius"/>
    </source>
</evidence>
<dbReference type="OrthoDB" id="4624at2"/>
<dbReference type="Proteomes" id="UP000179284">
    <property type="component" value="Chromosome I"/>
</dbReference>
<keyword evidence="3" id="KW-1185">Reference proteome</keyword>
<organism evidence="2 3">
    <name type="scientific">Butyrivibrio hungatei</name>
    <dbReference type="NCBI Taxonomy" id="185008"/>
    <lineage>
        <taxon>Bacteria</taxon>
        <taxon>Bacillati</taxon>
        <taxon>Bacillota</taxon>
        <taxon>Clostridia</taxon>
        <taxon>Lachnospirales</taxon>
        <taxon>Lachnospiraceae</taxon>
        <taxon>Butyrivibrio</taxon>
    </lineage>
</organism>
<keyword evidence="1" id="KW-0812">Transmembrane</keyword>
<dbReference type="RefSeq" id="WP_083385805.1">
    <property type="nucleotide sequence ID" value="NZ_CP017831.1"/>
</dbReference>
<dbReference type="InterPro" id="IPR024529">
    <property type="entry name" value="ECF_trnsprt_substrate-spec"/>
</dbReference>
<evidence type="ECO:0000313" key="3">
    <source>
        <dbReference type="Proteomes" id="UP000179284"/>
    </source>
</evidence>
<protein>
    <recommendedName>
        <fullName evidence="4">ECF transporter S component, folate family</fullName>
    </recommendedName>
</protein>
<gene>
    <name evidence="2" type="ORF">bhn_I1284</name>
</gene>
<keyword evidence="1" id="KW-0472">Membrane</keyword>
<dbReference type="Pfam" id="PF12822">
    <property type="entry name" value="ECF_trnsprt"/>
    <property type="match status" value="1"/>
</dbReference>
<dbReference type="KEGG" id="bhu:bhn_I1284"/>
<dbReference type="Gene3D" id="1.10.1760.20">
    <property type="match status" value="1"/>
</dbReference>
<feature type="transmembrane region" description="Helical" evidence="1">
    <location>
        <begin position="32"/>
        <end position="54"/>
    </location>
</feature>
<sequence>MNEFLDSSTNSNFFNKERLSPKTMNQLTDTRVMVFCGVMGAIAVVLSSVATIKIGDFLRIGFSSIPNQIVAFLFGPWIGMIFGGAMDIVKFMVHPDGQFNFLFTLVPMVSGLIYGFFLYKRPINIWNIFFAELLVKIICNLGMNTYFIMLTTGNAFKAIMLPRIITNAGKLPCDVAIMLILLPIVNKILRPEFESGRKPHGNVVCKPKKN</sequence>
<accession>A0A1D9P123</accession>
<reference evidence="3" key="1">
    <citation type="submission" date="2016-10" db="EMBL/GenBank/DDBJ databases">
        <title>The complete genome sequence of the rumen bacterium Butyrivibrio hungatei MB2003.</title>
        <authorList>
            <person name="Palevich N."/>
            <person name="Kelly W.J."/>
            <person name="Leahy S.C."/>
            <person name="Altermann E."/>
            <person name="Rakonjac J."/>
            <person name="Attwood G.T."/>
        </authorList>
    </citation>
    <scope>NUCLEOTIDE SEQUENCE [LARGE SCALE GENOMIC DNA]</scope>
    <source>
        <strain evidence="3">MB2003</strain>
    </source>
</reference>
<feature type="transmembrane region" description="Helical" evidence="1">
    <location>
        <begin position="101"/>
        <end position="119"/>
    </location>
</feature>